<accession>A0A1G1XBS6</accession>
<dbReference type="InterPro" id="IPR010982">
    <property type="entry name" value="Lambda_DNA-bd_dom_sf"/>
</dbReference>
<dbReference type="InterPro" id="IPR050400">
    <property type="entry name" value="Bact_Cytoskel_RodZ"/>
</dbReference>
<dbReference type="PANTHER" id="PTHR34475">
    <property type="match status" value="1"/>
</dbReference>
<dbReference type="InterPro" id="IPR013783">
    <property type="entry name" value="Ig-like_fold"/>
</dbReference>
<dbReference type="EMBL" id="MHHS01000008">
    <property type="protein sequence ID" value="OGY37361.1"/>
    <property type="molecule type" value="Genomic_DNA"/>
</dbReference>
<keyword evidence="1" id="KW-0812">Transmembrane</keyword>
<dbReference type="AlphaFoldDB" id="A0A1G1XBS6"/>
<keyword evidence="1" id="KW-1133">Transmembrane helix</keyword>
<comment type="caution">
    <text evidence="2">The sequence shown here is derived from an EMBL/GenBank/DDBJ whole genome shotgun (WGS) entry which is preliminary data.</text>
</comment>
<dbReference type="Proteomes" id="UP000177941">
    <property type="component" value="Unassembled WGS sequence"/>
</dbReference>
<dbReference type="Gene3D" id="1.10.260.40">
    <property type="entry name" value="lambda repressor-like DNA-binding domains"/>
    <property type="match status" value="1"/>
</dbReference>
<dbReference type="Pfam" id="PF13413">
    <property type="entry name" value="HTH_25"/>
    <property type="match status" value="1"/>
</dbReference>
<keyword evidence="1" id="KW-0472">Membrane</keyword>
<reference evidence="2 3" key="1">
    <citation type="journal article" date="2016" name="Nat. Commun.">
        <title>Thousands of microbial genomes shed light on interconnected biogeochemical processes in an aquifer system.</title>
        <authorList>
            <person name="Anantharaman K."/>
            <person name="Brown C.T."/>
            <person name="Hug L.A."/>
            <person name="Sharon I."/>
            <person name="Castelle C.J."/>
            <person name="Probst A.J."/>
            <person name="Thomas B.C."/>
            <person name="Singh A."/>
            <person name="Wilkins M.J."/>
            <person name="Karaoz U."/>
            <person name="Brodie E.L."/>
            <person name="Williams K.H."/>
            <person name="Hubbard S.S."/>
            <person name="Banfield J.F."/>
        </authorList>
    </citation>
    <scope>NUCLEOTIDE SEQUENCE [LARGE SCALE GENOMIC DNA]</scope>
</reference>
<gene>
    <name evidence="2" type="ORF">A3E36_02960</name>
</gene>
<dbReference type="PANTHER" id="PTHR34475:SF1">
    <property type="entry name" value="CYTOSKELETON PROTEIN RODZ"/>
    <property type="match status" value="1"/>
</dbReference>
<dbReference type="Gene3D" id="2.60.40.10">
    <property type="entry name" value="Immunoglobulins"/>
    <property type="match status" value="1"/>
</dbReference>
<protein>
    <recommendedName>
        <fullName evidence="4">HTH cro/C1-type domain-containing protein</fullName>
    </recommendedName>
</protein>
<organism evidence="2 3">
    <name type="scientific">Candidatus Andersenbacteria bacterium RIFCSPHIGHO2_12_FULL_45_11b</name>
    <dbReference type="NCBI Taxonomy" id="1797282"/>
    <lineage>
        <taxon>Bacteria</taxon>
        <taxon>Candidatus Anderseniibacteriota</taxon>
    </lineage>
</organism>
<feature type="transmembrane region" description="Helical" evidence="1">
    <location>
        <begin position="113"/>
        <end position="132"/>
    </location>
</feature>
<evidence type="ECO:0000256" key="1">
    <source>
        <dbReference type="SAM" id="Phobius"/>
    </source>
</evidence>
<proteinExistence type="predicted"/>
<dbReference type="GO" id="GO:0003677">
    <property type="term" value="F:DNA binding"/>
    <property type="evidence" value="ECO:0007669"/>
    <property type="project" value="InterPro"/>
</dbReference>
<evidence type="ECO:0008006" key="4">
    <source>
        <dbReference type="Google" id="ProtNLM"/>
    </source>
</evidence>
<sequence>MVGVRSRKGGQHTDIGARLLARRIACNVSLEEISKELRIPVSQLAALEQEDYSVFSAELYARGAYTTYATYLGTYSAKDLRSMLRALSAVRTRVPLKMLSPDRLFDRLLNPRFVIIVLVACVAILVGGYIAWQVQSFWKVPDLVITSPMGYVIDGSDVMIAGEAEENVRLTINEEQVLLKPDATFSAQLRLHIGINPVRVQAVNASGAASTKELFLLREK</sequence>
<name>A0A1G1XBS6_9BACT</name>
<evidence type="ECO:0000313" key="3">
    <source>
        <dbReference type="Proteomes" id="UP000177941"/>
    </source>
</evidence>
<evidence type="ECO:0000313" key="2">
    <source>
        <dbReference type="EMBL" id="OGY37361.1"/>
    </source>
</evidence>